<organism evidence="1 2">
    <name type="scientific">Dermacentor silvarum</name>
    <name type="common">Tick</name>
    <dbReference type="NCBI Taxonomy" id="543639"/>
    <lineage>
        <taxon>Eukaryota</taxon>
        <taxon>Metazoa</taxon>
        <taxon>Ecdysozoa</taxon>
        <taxon>Arthropoda</taxon>
        <taxon>Chelicerata</taxon>
        <taxon>Arachnida</taxon>
        <taxon>Acari</taxon>
        <taxon>Parasitiformes</taxon>
        <taxon>Ixodida</taxon>
        <taxon>Ixodoidea</taxon>
        <taxon>Ixodidae</taxon>
        <taxon>Rhipicephalinae</taxon>
        <taxon>Dermacentor</taxon>
    </lineage>
</organism>
<comment type="caution">
    <text evidence="1">The sequence shown here is derived from an EMBL/GenBank/DDBJ whole genome shotgun (WGS) entry which is preliminary data.</text>
</comment>
<name>A0ACB8D961_DERSI</name>
<evidence type="ECO:0000313" key="1">
    <source>
        <dbReference type="EMBL" id="KAH7964682.1"/>
    </source>
</evidence>
<evidence type="ECO:0000313" key="2">
    <source>
        <dbReference type="Proteomes" id="UP000821865"/>
    </source>
</evidence>
<gene>
    <name evidence="1" type="ORF">HPB49_000400</name>
</gene>
<dbReference type="Proteomes" id="UP000821865">
    <property type="component" value="Chromosome 2"/>
</dbReference>
<keyword evidence="2" id="KW-1185">Reference proteome</keyword>
<dbReference type="EMBL" id="CM023471">
    <property type="protein sequence ID" value="KAH7964682.1"/>
    <property type="molecule type" value="Genomic_DNA"/>
</dbReference>
<proteinExistence type="predicted"/>
<protein>
    <submittedName>
        <fullName evidence="1">Uncharacterized protein</fullName>
    </submittedName>
</protein>
<reference evidence="1" key="1">
    <citation type="submission" date="2020-05" db="EMBL/GenBank/DDBJ databases">
        <title>Large-scale comparative analyses of tick genomes elucidate their genetic diversity and vector capacities.</title>
        <authorList>
            <person name="Jia N."/>
            <person name="Wang J."/>
            <person name="Shi W."/>
            <person name="Du L."/>
            <person name="Sun Y."/>
            <person name="Zhan W."/>
            <person name="Jiang J."/>
            <person name="Wang Q."/>
            <person name="Zhang B."/>
            <person name="Ji P."/>
            <person name="Sakyi L.B."/>
            <person name="Cui X."/>
            <person name="Yuan T."/>
            <person name="Jiang B."/>
            <person name="Yang W."/>
            <person name="Lam T.T.-Y."/>
            <person name="Chang Q."/>
            <person name="Ding S."/>
            <person name="Wang X."/>
            <person name="Zhu J."/>
            <person name="Ruan X."/>
            <person name="Zhao L."/>
            <person name="Wei J."/>
            <person name="Que T."/>
            <person name="Du C."/>
            <person name="Cheng J."/>
            <person name="Dai P."/>
            <person name="Han X."/>
            <person name="Huang E."/>
            <person name="Gao Y."/>
            <person name="Liu J."/>
            <person name="Shao H."/>
            <person name="Ye R."/>
            <person name="Li L."/>
            <person name="Wei W."/>
            <person name="Wang X."/>
            <person name="Wang C."/>
            <person name="Yang T."/>
            <person name="Huo Q."/>
            <person name="Li W."/>
            <person name="Guo W."/>
            <person name="Chen H."/>
            <person name="Zhou L."/>
            <person name="Ni X."/>
            <person name="Tian J."/>
            <person name="Zhou Y."/>
            <person name="Sheng Y."/>
            <person name="Liu T."/>
            <person name="Pan Y."/>
            <person name="Xia L."/>
            <person name="Li J."/>
            <person name="Zhao F."/>
            <person name="Cao W."/>
        </authorList>
    </citation>
    <scope>NUCLEOTIDE SEQUENCE</scope>
    <source>
        <strain evidence="1">Dsil-2018</strain>
    </source>
</reference>
<accession>A0ACB8D961</accession>
<sequence length="169" mass="19266">MFWELGVAGEVVIRLAEGLEGKIHKLYADNFFTSMALVRKLRKEGVVNAWIAWRWDKGVEHYMDQLEFRSRVAKLLMFRDKAAQSSIRRGRPSNDSSPAPIKKTVPHHVPLEMRFDGGRHFPKKGEQKIVRSKHGFLPESSWPSYGTAVLGKDQPAQYYVANTSHFGIG</sequence>